<keyword evidence="1" id="KW-0597">Phosphoprotein</keyword>
<keyword evidence="9" id="KW-1185">Reference proteome</keyword>
<dbReference type="Gene3D" id="3.40.50.300">
    <property type="entry name" value="P-loop containing nucleotide triphosphate hydrolases"/>
    <property type="match status" value="5"/>
</dbReference>
<proteinExistence type="predicted"/>
<dbReference type="SMART" id="SM00240">
    <property type="entry name" value="FHA"/>
    <property type="match status" value="1"/>
</dbReference>
<dbReference type="CDD" id="cd00060">
    <property type="entry name" value="FHA"/>
    <property type="match status" value="1"/>
</dbReference>
<keyword evidence="2 4" id="KW-0547">Nucleotide-binding</keyword>
<dbReference type="SUPFAM" id="SSF49879">
    <property type="entry name" value="SMAD/FHA domain"/>
    <property type="match status" value="1"/>
</dbReference>
<organism evidence="8 9">
    <name type="scientific">Microlunatus ginsengisoli</name>
    <dbReference type="NCBI Taxonomy" id="363863"/>
    <lineage>
        <taxon>Bacteria</taxon>
        <taxon>Bacillati</taxon>
        <taxon>Actinomycetota</taxon>
        <taxon>Actinomycetes</taxon>
        <taxon>Propionibacteriales</taxon>
        <taxon>Propionibacteriaceae</taxon>
        <taxon>Microlunatus</taxon>
    </lineage>
</organism>
<feature type="domain" description="FHA" evidence="6">
    <location>
        <begin position="100"/>
        <end position="149"/>
    </location>
</feature>
<dbReference type="PANTHER" id="PTHR22683:SF1">
    <property type="entry name" value="TYPE VII SECRETION SYSTEM PROTEIN ESSC"/>
    <property type="match status" value="1"/>
</dbReference>
<reference evidence="9" key="1">
    <citation type="journal article" date="2019" name="Int. J. Syst. Evol. Microbiol.">
        <title>The Global Catalogue of Microorganisms (GCM) 10K type strain sequencing project: providing services to taxonomists for standard genome sequencing and annotation.</title>
        <authorList>
            <consortium name="The Broad Institute Genomics Platform"/>
            <consortium name="The Broad Institute Genome Sequencing Center for Infectious Disease"/>
            <person name="Wu L."/>
            <person name="Ma J."/>
        </authorList>
    </citation>
    <scope>NUCLEOTIDE SEQUENCE [LARGE SCALE GENOMIC DNA]</scope>
    <source>
        <strain evidence="9">JCM 16929</strain>
    </source>
</reference>
<feature type="domain" description="FtsK" evidence="7">
    <location>
        <begin position="965"/>
        <end position="1138"/>
    </location>
</feature>
<feature type="transmembrane region" description="Helical" evidence="5">
    <location>
        <begin position="226"/>
        <end position="244"/>
    </location>
</feature>
<sequence>MIDVDGVRREVELAQAADTATLTDVVRHVCDVALSPDDTLWVDDSRQRAGDLVGDVSLLEGSRIGRSRADHAEAIDGWAASLSGGMNAGRTVPVPRGRPLLIGRSPQADLTVDSPSVSWSHASVERDGDGLRIRDSGSTNGTMVDGVAVGDDGILITDLSVVVVGGASVTLWQGRTESLAPAPGTLHNLTHSATVPFNRPPRAGLAPAPDPIEAPARKDPPPPARFGIAAIVAPLLMAVVMVMLMRDLRFALFALLSPVMAVGTTVEQKRRRKKDVKEADETFDTALTEFRADLESAAAIERERRRELAPDPALTLRRADLPTTRLWQRRPGSADFLILHAGTGNVDWDPPLSGSTSRKPEEEVQQTIDDAVLPAAPVEIDLTAAGVVGVIGDRDGCLAVARSLLCQAATHCGPADLTVGVFCDPGRAEEWSWAGWLPHTRRMGDGSGGRWLSTERGRSEGLLRAVRDGVDAHPTCAVLLLLDSDVLTEGRDAPARQLLGYGRPAERDRLAPERPTVQVSGIVIAATEEQLPASCTTVIEVRRDAGGRVRRPGDRTSVDDVVLAGISVATAQACAADLARFDDPELSIPGGVLPSLVRLPPLLGIDEVSPEAVRRTWAAATRVATPLGVGEHGVFGIDLVRDGPHGLVGGTTGSGKSEFLRSMVAGLAAQNDPTRLTFILIDFKGGAAFKTCERLPHTIGTVSNLDEQLADRALTALEAELRYRQEVFARAGEGIDNLDAYLATNPSEPMPRLLLVIDEFAMLAKDYPDVLKSLVSVAAVGRTLGVHMILATQRPAGVVNEDILANTNLRVALRVQSREDSVNVIGVPAASSIGRTQWGRAYVKLGQDDITPVQTALVTGRAEAQTSQLVDVHPVRFDRDQQQIDGASVDDDAPTDLDLLIDAVVAANDQLGYRPPRPVWPEPLGERVALRLAAGAAEDVTPVVGGVQGSTAQIAVADDPRRQRQLPVGWDLERGNLLLLGIPGSGTSTTLASAALTLADAYAPDELDLLVLDLGNRDLAPLADLPHATAYVGSGSGAREQQVRLLKYLRAELDRRRGGGPQRRMVVLVDGLGVLRDEYDDFDGLKLIEGFYRVYADGPDVGIWTAVATARSKAVPSQLEEVTTQRWLFRLADPYDYSASGVPVRLAPPAVPGRCILAETKLHAHVGTPAGGLAEAVAAVAAHWGNPAAKASVVGRLPTSISVAQLGAPVRLDTEPWHLPVGVRESDLEVAEIDVYEGEHVLIAGPARSGKSTLLLAIAENARGAGSTIWAICGRRSPLQQGGFDRCAVGAEEATALLAAARVHRGPLLLLVDDAEQFADDDQAFAGLLSARTTELLVVAAGRSDDLRSLYSHWTKTIRKARCGVLLQPNVDYDGELLGVTLPRRAPVAVTPGRGYLVSGGMVDFLQAMSLTEDADRSVAVGRAT</sequence>
<evidence type="ECO:0000313" key="8">
    <source>
        <dbReference type="EMBL" id="GAA3606860.1"/>
    </source>
</evidence>
<dbReference type="Pfam" id="PF01580">
    <property type="entry name" value="FtsK_SpoIIIE"/>
    <property type="match status" value="2"/>
</dbReference>
<dbReference type="PROSITE" id="PS50901">
    <property type="entry name" value="FTSK"/>
    <property type="match status" value="2"/>
</dbReference>
<dbReference type="InterPro" id="IPR050206">
    <property type="entry name" value="FtsK/SpoIIIE/SftA"/>
</dbReference>
<dbReference type="InterPro" id="IPR008984">
    <property type="entry name" value="SMAD_FHA_dom_sf"/>
</dbReference>
<comment type="caution">
    <text evidence="8">The sequence shown here is derived from an EMBL/GenBank/DDBJ whole genome shotgun (WGS) entry which is preliminary data.</text>
</comment>
<dbReference type="Gene3D" id="2.60.200.20">
    <property type="match status" value="1"/>
</dbReference>
<evidence type="ECO:0000313" key="9">
    <source>
        <dbReference type="Proteomes" id="UP001501490"/>
    </source>
</evidence>
<evidence type="ECO:0000256" key="3">
    <source>
        <dbReference type="ARBA" id="ARBA00022840"/>
    </source>
</evidence>
<evidence type="ECO:0000256" key="1">
    <source>
        <dbReference type="ARBA" id="ARBA00022553"/>
    </source>
</evidence>
<dbReference type="EMBL" id="BAABAB010000005">
    <property type="protein sequence ID" value="GAA3606860.1"/>
    <property type="molecule type" value="Genomic_DNA"/>
</dbReference>
<keyword evidence="3 4" id="KW-0067">ATP-binding</keyword>
<feature type="binding site" evidence="4">
    <location>
        <begin position="981"/>
        <end position="988"/>
    </location>
    <ligand>
        <name>ATP</name>
        <dbReference type="ChEBI" id="CHEBI:30616"/>
    </ligand>
</feature>
<keyword evidence="5" id="KW-0812">Transmembrane</keyword>
<evidence type="ECO:0000259" key="7">
    <source>
        <dbReference type="PROSITE" id="PS50901"/>
    </source>
</evidence>
<dbReference type="PANTHER" id="PTHR22683">
    <property type="entry name" value="SPORULATION PROTEIN RELATED"/>
    <property type="match status" value="1"/>
</dbReference>
<keyword evidence="5" id="KW-0472">Membrane</keyword>
<feature type="binding site" evidence="4">
    <location>
        <begin position="650"/>
        <end position="657"/>
    </location>
    <ligand>
        <name>ATP</name>
        <dbReference type="ChEBI" id="CHEBI:30616"/>
    </ligand>
</feature>
<dbReference type="InterPro" id="IPR003593">
    <property type="entry name" value="AAA+_ATPase"/>
</dbReference>
<dbReference type="Pfam" id="PF00498">
    <property type="entry name" value="FHA"/>
    <property type="match status" value="1"/>
</dbReference>
<dbReference type="InterPro" id="IPR000253">
    <property type="entry name" value="FHA_dom"/>
</dbReference>
<evidence type="ECO:0000256" key="5">
    <source>
        <dbReference type="SAM" id="Phobius"/>
    </source>
</evidence>
<dbReference type="CDD" id="cd01127">
    <property type="entry name" value="TrwB_TraG_TraD_VirD4"/>
    <property type="match status" value="1"/>
</dbReference>
<keyword evidence="5" id="KW-1133">Transmembrane helix</keyword>
<dbReference type="SUPFAM" id="SSF52540">
    <property type="entry name" value="P-loop containing nucleoside triphosphate hydrolases"/>
    <property type="match status" value="3"/>
</dbReference>
<gene>
    <name evidence="8" type="ORF">GCM10022236_05870</name>
</gene>
<protein>
    <submittedName>
        <fullName evidence="8">FtsK/SpoIIIE domain-containing protein</fullName>
    </submittedName>
</protein>
<feature type="domain" description="FtsK" evidence="7">
    <location>
        <begin position="631"/>
        <end position="822"/>
    </location>
</feature>
<dbReference type="InterPro" id="IPR002543">
    <property type="entry name" value="FtsK_dom"/>
</dbReference>
<dbReference type="SMART" id="SM00382">
    <property type="entry name" value="AAA"/>
    <property type="match status" value="3"/>
</dbReference>
<evidence type="ECO:0000256" key="4">
    <source>
        <dbReference type="PROSITE-ProRule" id="PRU00289"/>
    </source>
</evidence>
<dbReference type="InterPro" id="IPR027417">
    <property type="entry name" value="P-loop_NTPase"/>
</dbReference>
<evidence type="ECO:0000259" key="6">
    <source>
        <dbReference type="PROSITE" id="PS50006"/>
    </source>
</evidence>
<name>A0ABP6ZEW4_9ACTN</name>
<dbReference type="Proteomes" id="UP001501490">
    <property type="component" value="Unassembled WGS sequence"/>
</dbReference>
<dbReference type="PROSITE" id="PS50006">
    <property type="entry name" value="FHA_DOMAIN"/>
    <property type="match status" value="1"/>
</dbReference>
<evidence type="ECO:0000256" key="2">
    <source>
        <dbReference type="ARBA" id="ARBA00022741"/>
    </source>
</evidence>
<accession>A0ABP6ZEW4</accession>